<sequence>MSSYDPTPDEIITPTQFRESMRLVRLQIAIPISVLIAMGANLVCALAIKPGLGGINALYPTLLSPNSLMIELYWALLYVLQVGFCLVLLLARKEATKEMLIHGVGLRFAIANWLQAAWAVFFTLQFFVGAEIVILINVINLLSIHFTLLYYPATLKRPIDALLVHAPMTMLLAILFNLDWLHNGFIALGWVIEEKKEWGRYTWQAVGFVAGVNFVSAIWAGARRLYLLTAASIYILFSLLFSSPRTNPTLPTTALPKPTPLLVTIIICLVLHPIALVAGVAWKRTREREGRIRLEEEVERAEENEEYEREAAHGHGHRG</sequence>
<evidence type="ECO:0000256" key="2">
    <source>
        <dbReference type="SAM" id="Phobius"/>
    </source>
</evidence>
<proteinExistence type="predicted"/>
<keyword evidence="4" id="KW-1185">Reference proteome</keyword>
<feature type="compositionally biased region" description="Acidic residues" evidence="1">
    <location>
        <begin position="297"/>
        <end position="308"/>
    </location>
</feature>
<dbReference type="PANTHER" id="PTHR37992:SF1">
    <property type="entry name" value="DUF1774-DOMAIN-CONTAINING PROTEIN"/>
    <property type="match status" value="1"/>
</dbReference>
<feature type="transmembrane region" description="Helical" evidence="2">
    <location>
        <begin position="28"/>
        <end position="52"/>
    </location>
</feature>
<keyword evidence="2" id="KW-0472">Membrane</keyword>
<reference evidence="3" key="2">
    <citation type="submission" date="2024-01" db="EMBL/GenBank/DDBJ databases">
        <title>Comparative genomics of Cryptococcus and Kwoniella reveals pathogenesis evolution and contrasting modes of karyotype evolution via chromosome fusion or intercentromeric recombination.</title>
        <authorList>
            <person name="Coelho M.A."/>
            <person name="David-Palma M."/>
            <person name="Shea T."/>
            <person name="Bowers K."/>
            <person name="McGinley-Smith S."/>
            <person name="Mohammad A.W."/>
            <person name="Gnirke A."/>
            <person name="Yurkov A.M."/>
            <person name="Nowrousian M."/>
            <person name="Sun S."/>
            <person name="Cuomo C.A."/>
            <person name="Heitman J."/>
        </authorList>
    </citation>
    <scope>NUCLEOTIDE SEQUENCE</scope>
    <source>
        <strain evidence="3">CBS 12478</strain>
    </source>
</reference>
<feature type="transmembrane region" description="Helical" evidence="2">
    <location>
        <begin position="132"/>
        <end position="150"/>
    </location>
</feature>
<name>A0A5M6BS51_9TREE</name>
<keyword evidence="2" id="KW-1133">Transmembrane helix</keyword>
<feature type="transmembrane region" description="Helical" evidence="2">
    <location>
        <begin position="225"/>
        <end position="241"/>
    </location>
</feature>
<evidence type="ECO:0000313" key="4">
    <source>
        <dbReference type="Proteomes" id="UP000322225"/>
    </source>
</evidence>
<accession>A0A5M6BS51</accession>
<feature type="region of interest" description="Disordered" evidence="1">
    <location>
        <begin position="297"/>
        <end position="319"/>
    </location>
</feature>
<feature type="transmembrane region" description="Helical" evidence="2">
    <location>
        <begin position="104"/>
        <end position="126"/>
    </location>
</feature>
<dbReference type="GeneID" id="43591242"/>
<dbReference type="EMBL" id="CP144051">
    <property type="protein sequence ID" value="WWD15654.1"/>
    <property type="molecule type" value="Genomic_DNA"/>
</dbReference>
<feature type="transmembrane region" description="Helical" evidence="2">
    <location>
        <begin position="261"/>
        <end position="282"/>
    </location>
</feature>
<feature type="transmembrane region" description="Helical" evidence="2">
    <location>
        <begin position="201"/>
        <end position="220"/>
    </location>
</feature>
<feature type="transmembrane region" description="Helical" evidence="2">
    <location>
        <begin position="72"/>
        <end position="92"/>
    </location>
</feature>
<evidence type="ECO:0000313" key="3">
    <source>
        <dbReference type="EMBL" id="WWD15654.1"/>
    </source>
</evidence>
<organism evidence="3 4">
    <name type="scientific">Kwoniella shandongensis</name>
    <dbReference type="NCBI Taxonomy" id="1734106"/>
    <lineage>
        <taxon>Eukaryota</taxon>
        <taxon>Fungi</taxon>
        <taxon>Dikarya</taxon>
        <taxon>Basidiomycota</taxon>
        <taxon>Agaricomycotina</taxon>
        <taxon>Tremellomycetes</taxon>
        <taxon>Tremellales</taxon>
        <taxon>Cryptococcaceae</taxon>
        <taxon>Kwoniella</taxon>
    </lineage>
</organism>
<dbReference type="PANTHER" id="PTHR37992">
    <property type="entry name" value="EXPRESSED PROTEIN"/>
    <property type="match status" value="1"/>
</dbReference>
<evidence type="ECO:0000256" key="1">
    <source>
        <dbReference type="SAM" id="MobiDB-lite"/>
    </source>
</evidence>
<dbReference type="OrthoDB" id="3342455at2759"/>
<keyword evidence="2" id="KW-0812">Transmembrane</keyword>
<reference evidence="3" key="1">
    <citation type="submission" date="2017-08" db="EMBL/GenBank/DDBJ databases">
        <authorList>
            <person name="Cuomo C."/>
            <person name="Billmyre B."/>
            <person name="Heitman J."/>
        </authorList>
    </citation>
    <scope>NUCLEOTIDE SEQUENCE</scope>
    <source>
        <strain evidence="3">CBS 12478</strain>
    </source>
</reference>
<dbReference type="AlphaFoldDB" id="A0A5M6BS51"/>
<dbReference type="Proteomes" id="UP000322225">
    <property type="component" value="Chromosome 1"/>
</dbReference>
<dbReference type="KEGG" id="ksn:43591242"/>
<dbReference type="InterPro" id="IPR013920">
    <property type="entry name" value="DUF1774_fun"/>
</dbReference>
<gene>
    <name evidence="3" type="ORF">CI109_100076</name>
</gene>
<protein>
    <submittedName>
        <fullName evidence="3">Uncharacterized protein</fullName>
    </submittedName>
</protein>
<dbReference type="RefSeq" id="XP_031858571.1">
    <property type="nucleotide sequence ID" value="XM_032007074.1"/>
</dbReference>
<feature type="transmembrane region" description="Helical" evidence="2">
    <location>
        <begin position="162"/>
        <end position="181"/>
    </location>
</feature>